<evidence type="ECO:0000313" key="3">
    <source>
        <dbReference type="Proteomes" id="UP000317374"/>
    </source>
</evidence>
<accession>A0A564M4R5</accession>
<evidence type="ECO:0000313" key="2">
    <source>
        <dbReference type="EMBL" id="VUS88774.1"/>
    </source>
</evidence>
<dbReference type="RefSeq" id="WP_142514118.1">
    <property type="nucleotide sequence ID" value="NZ_CABGGW010000045.1"/>
</dbReference>
<sequence>MNKIIMVSFLSAISTPLMAQVPSGYEKMAASLKPVLIGATDIVNRSVRVDRLDASDNKIDMTVVVGMIDTTKPLEGDNDLRLISFSRTKESIVASYCAPFGRGDLYFDTLKQRNVQLNYLIVARSEVAISSFSVSNNDCK</sequence>
<proteinExistence type="predicted"/>
<organism evidence="2 3">
    <name type="scientific">Klebsiella huaxiensis</name>
    <dbReference type="NCBI Taxonomy" id="2153354"/>
    <lineage>
        <taxon>Bacteria</taxon>
        <taxon>Pseudomonadati</taxon>
        <taxon>Pseudomonadota</taxon>
        <taxon>Gammaproteobacteria</taxon>
        <taxon>Enterobacterales</taxon>
        <taxon>Enterobacteriaceae</taxon>
        <taxon>Klebsiella/Raoultella group</taxon>
        <taxon>Klebsiella</taxon>
    </lineage>
</organism>
<feature type="chain" id="PRO_5021839682" evidence="1">
    <location>
        <begin position="20"/>
        <end position="140"/>
    </location>
</feature>
<evidence type="ECO:0000256" key="1">
    <source>
        <dbReference type="SAM" id="SignalP"/>
    </source>
</evidence>
<protein>
    <submittedName>
        <fullName evidence="2">Uncharacterized protein</fullName>
    </submittedName>
</protein>
<dbReference type="Proteomes" id="UP000317374">
    <property type="component" value="Unassembled WGS sequence"/>
</dbReference>
<name>A0A564M4R5_9ENTR</name>
<reference evidence="2 3" key="1">
    <citation type="submission" date="2019-07" db="EMBL/GenBank/DDBJ databases">
        <authorList>
            <person name="Brisse S."/>
            <person name="Rodrigues C."/>
            <person name="Thorpe H."/>
        </authorList>
    </citation>
    <scope>NUCLEOTIDE SEQUENCE [LARGE SCALE GENOMIC DNA]</scope>
    <source>
        <strain evidence="2">SB6422</strain>
    </source>
</reference>
<dbReference type="EMBL" id="CABGGW010000045">
    <property type="protein sequence ID" value="VUS88774.1"/>
    <property type="molecule type" value="Genomic_DNA"/>
</dbReference>
<dbReference type="AlphaFoldDB" id="A0A564M4R5"/>
<feature type="signal peptide" evidence="1">
    <location>
        <begin position="1"/>
        <end position="19"/>
    </location>
</feature>
<keyword evidence="1" id="KW-0732">Signal</keyword>
<gene>
    <name evidence="2" type="ORF">SB6422_02764</name>
</gene>